<dbReference type="EMBL" id="AFYH01170010">
    <property type="status" value="NOT_ANNOTATED_CDS"/>
    <property type="molecule type" value="Genomic_DNA"/>
</dbReference>
<feature type="domain" description="Cytochrome b5 heme-binding" evidence="3">
    <location>
        <begin position="41"/>
        <end position="139"/>
    </location>
</feature>
<feature type="chain" id="PRO_5003580238" evidence="2">
    <location>
        <begin position="24"/>
        <end position="147"/>
    </location>
</feature>
<name>H3AEB8_LATCH</name>
<proteinExistence type="inferred from homology"/>
<dbReference type="Proteomes" id="UP000008672">
    <property type="component" value="Unassembled WGS sequence"/>
</dbReference>
<dbReference type="PANTHER" id="PTHR10281:SF24">
    <property type="entry name" value="MEMBRANE-ASSOCIATED PROGESTERONE RECEPTOR COMPONENT 2"/>
    <property type="match status" value="1"/>
</dbReference>
<keyword evidence="5" id="KW-1185">Reference proteome</keyword>
<sequence length="147" mass="16791">FCFPLHFFLICFCYFNIFRCFLGVKPESVDEIELNMPPRMKSPATTEGYNSMQIPCILLAVNRKVFDVAKGKKFYGCDVPDGKIVGRDLSRGLATCCLSKAAQRDKYDDLSDLNAMQMQSVREWEIQFMGKYDYIGQLLKPGDDPSE</sequence>
<dbReference type="GO" id="GO:0005783">
    <property type="term" value="C:endoplasmic reticulum"/>
    <property type="evidence" value="ECO:0007669"/>
    <property type="project" value="TreeGrafter"/>
</dbReference>
<evidence type="ECO:0000313" key="4">
    <source>
        <dbReference type="Ensembl" id="ENSLACP00000007989.1"/>
    </source>
</evidence>
<evidence type="ECO:0000256" key="2">
    <source>
        <dbReference type="SAM" id="SignalP"/>
    </source>
</evidence>
<dbReference type="Gene3D" id="3.10.120.10">
    <property type="entry name" value="Cytochrome b5-like heme/steroid binding domain"/>
    <property type="match status" value="1"/>
</dbReference>
<evidence type="ECO:0000313" key="5">
    <source>
        <dbReference type="Proteomes" id="UP000008672"/>
    </source>
</evidence>
<evidence type="ECO:0000259" key="3">
    <source>
        <dbReference type="SMART" id="SM01117"/>
    </source>
</evidence>
<dbReference type="InterPro" id="IPR036400">
    <property type="entry name" value="Cyt_B5-like_heme/steroid_sf"/>
</dbReference>
<reference evidence="4" key="2">
    <citation type="submission" date="2025-08" db="UniProtKB">
        <authorList>
            <consortium name="Ensembl"/>
        </authorList>
    </citation>
    <scope>IDENTIFICATION</scope>
</reference>
<dbReference type="GeneTree" id="ENSGT00940000159744"/>
<keyword evidence="2" id="KW-0732">Signal</keyword>
<dbReference type="HOGENOM" id="CLU_042860_1_1_1"/>
<evidence type="ECO:0000256" key="1">
    <source>
        <dbReference type="ARBA" id="ARBA00038357"/>
    </source>
</evidence>
<accession>H3AEB8</accession>
<reference evidence="5" key="1">
    <citation type="submission" date="2011-08" db="EMBL/GenBank/DDBJ databases">
        <title>The draft genome of Latimeria chalumnae.</title>
        <authorList>
            <person name="Di Palma F."/>
            <person name="Alfoldi J."/>
            <person name="Johnson J."/>
            <person name="Berlin A."/>
            <person name="Gnerre S."/>
            <person name="Jaffe D."/>
            <person name="MacCallum I."/>
            <person name="Young S."/>
            <person name="Walker B.J."/>
            <person name="Lander E."/>
            <person name="Lindblad-Toh K."/>
        </authorList>
    </citation>
    <scope>NUCLEOTIDE SEQUENCE [LARGE SCALE GENOMIC DNA]</scope>
    <source>
        <strain evidence="5">Wild caught</strain>
    </source>
</reference>
<dbReference type="SUPFAM" id="SSF55856">
    <property type="entry name" value="Cytochrome b5-like heme/steroid binding domain"/>
    <property type="match status" value="1"/>
</dbReference>
<dbReference type="SMART" id="SM01117">
    <property type="entry name" value="Cyt-b5"/>
    <property type="match status" value="1"/>
</dbReference>
<dbReference type="GO" id="GO:0016020">
    <property type="term" value="C:membrane"/>
    <property type="evidence" value="ECO:0007669"/>
    <property type="project" value="TreeGrafter"/>
</dbReference>
<dbReference type="Ensembl" id="ENSLACT00000008055.1">
    <property type="protein sequence ID" value="ENSLACP00000007989.1"/>
    <property type="gene ID" value="ENSLACG00000007071.1"/>
</dbReference>
<dbReference type="PANTHER" id="PTHR10281">
    <property type="entry name" value="MEMBRANE-ASSOCIATED PROGESTERONE RECEPTOR COMPONENT-RELATED"/>
    <property type="match status" value="1"/>
</dbReference>
<organism evidence="4 5">
    <name type="scientific">Latimeria chalumnae</name>
    <name type="common">Coelacanth</name>
    <dbReference type="NCBI Taxonomy" id="7897"/>
    <lineage>
        <taxon>Eukaryota</taxon>
        <taxon>Metazoa</taxon>
        <taxon>Chordata</taxon>
        <taxon>Craniata</taxon>
        <taxon>Vertebrata</taxon>
        <taxon>Euteleostomi</taxon>
        <taxon>Coelacanthiformes</taxon>
        <taxon>Coelacanthidae</taxon>
        <taxon>Latimeria</taxon>
    </lineage>
</organism>
<dbReference type="InParanoid" id="H3AEB8"/>
<reference evidence="4" key="3">
    <citation type="submission" date="2025-09" db="UniProtKB">
        <authorList>
            <consortium name="Ensembl"/>
        </authorList>
    </citation>
    <scope>IDENTIFICATION</scope>
</reference>
<dbReference type="InterPro" id="IPR001199">
    <property type="entry name" value="Cyt_B5-like_heme/steroid-bd"/>
</dbReference>
<dbReference type="AlphaFoldDB" id="H3AEB8"/>
<dbReference type="Bgee" id="ENSLACG00000007071">
    <property type="expression patterns" value="Expressed in muscle tissue and 1 other cell type or tissue"/>
</dbReference>
<comment type="similarity">
    <text evidence="1">Belongs to the cytochrome b5 family. MAPR subfamily.</text>
</comment>
<dbReference type="InterPro" id="IPR050577">
    <property type="entry name" value="MAPR/NEUFC/NENF-like"/>
</dbReference>
<protein>
    <submittedName>
        <fullName evidence="4">Progesterone receptor membrane component 2</fullName>
    </submittedName>
</protein>
<dbReference type="STRING" id="7897.ENSLACP00000007989"/>
<feature type="signal peptide" evidence="2">
    <location>
        <begin position="1"/>
        <end position="23"/>
    </location>
</feature>
<dbReference type="eggNOG" id="KOG1110">
    <property type="taxonomic scope" value="Eukaryota"/>
</dbReference>